<protein>
    <submittedName>
        <fullName evidence="1">Uncharacterized protein</fullName>
    </submittedName>
</protein>
<accession>N1RSV6</accession>
<evidence type="ECO:0000313" key="2">
    <source>
        <dbReference type="Proteomes" id="UP000016929"/>
    </source>
</evidence>
<dbReference type="EMBL" id="KB726570">
    <property type="protein sequence ID" value="EMT67252.1"/>
    <property type="molecule type" value="Genomic_DNA"/>
</dbReference>
<proteinExistence type="predicted"/>
<name>N1RSV6_FUSC4</name>
<reference evidence="2" key="1">
    <citation type="submission" date="2012-09" db="EMBL/GenBank/DDBJ databases">
        <title>Genome sequencing and comparative transcriptomics of race 1 and race 4 of banana pathogen: Fusarium oxysporum f. sp. cubense.</title>
        <authorList>
            <person name="Fang X."/>
            <person name="Huang J."/>
        </authorList>
    </citation>
    <scope>NUCLEOTIDE SEQUENCE [LARGE SCALE GENOMIC DNA]</scope>
    <source>
        <strain evidence="2">race 4</strain>
    </source>
</reference>
<organism evidence="1 2">
    <name type="scientific">Fusarium oxysporum f. sp. cubense (strain race 4)</name>
    <name type="common">Panama disease fungus</name>
    <dbReference type="NCBI Taxonomy" id="2502994"/>
    <lineage>
        <taxon>Eukaryota</taxon>
        <taxon>Fungi</taxon>
        <taxon>Dikarya</taxon>
        <taxon>Ascomycota</taxon>
        <taxon>Pezizomycotina</taxon>
        <taxon>Sordariomycetes</taxon>
        <taxon>Hypocreomycetidae</taxon>
        <taxon>Hypocreales</taxon>
        <taxon>Nectriaceae</taxon>
        <taxon>Fusarium</taxon>
        <taxon>Fusarium oxysporum species complex</taxon>
    </lineage>
</organism>
<dbReference type="AlphaFoldDB" id="N1RSV6"/>
<dbReference type="Proteomes" id="UP000016929">
    <property type="component" value="Unassembled WGS sequence"/>
</dbReference>
<keyword evidence="2" id="KW-1185">Reference proteome</keyword>
<dbReference type="HOGENOM" id="CLU_3125036_0_0_1"/>
<evidence type="ECO:0000313" key="1">
    <source>
        <dbReference type="EMBL" id="EMT67252.1"/>
    </source>
</evidence>
<gene>
    <name evidence="1" type="ORF">FOC4_g10005324</name>
</gene>
<dbReference type="OrthoDB" id="4955540at2759"/>
<reference evidence="2" key="2">
    <citation type="journal article" date="2014" name="PLoS ONE">
        <title>Genome and Transcriptome Analysis of the Fungal Pathogen Fusarium oxysporum f. sp. cubense Causing Banana Vascular Wilt Disease.</title>
        <authorList>
            <person name="Guo L."/>
            <person name="Han L."/>
            <person name="Yang L."/>
            <person name="Zeng H."/>
            <person name="Fan D."/>
            <person name="Zhu Y."/>
            <person name="Feng Y."/>
            <person name="Wang G."/>
            <person name="Peng C."/>
            <person name="Jiang X."/>
            <person name="Zhou D."/>
            <person name="Ni P."/>
            <person name="Liang C."/>
            <person name="Liu L."/>
            <person name="Wang J."/>
            <person name="Mao C."/>
            <person name="Fang X."/>
            <person name="Peng M."/>
            <person name="Huang J."/>
        </authorList>
    </citation>
    <scope>NUCLEOTIDE SEQUENCE [LARGE SCALE GENOMIC DNA]</scope>
    <source>
        <strain evidence="2">race 4</strain>
    </source>
</reference>
<sequence length="50" mass="5621">MSTVNIVKYYFHARNVPVSEERTRLPNSQGKGALPKSNPCAVCLFLPRMV</sequence>